<evidence type="ECO:0000256" key="2">
    <source>
        <dbReference type="SAM" id="SignalP"/>
    </source>
</evidence>
<evidence type="ECO:0000313" key="4">
    <source>
        <dbReference type="Proteomes" id="UP001459204"/>
    </source>
</evidence>
<dbReference type="Gene3D" id="1.25.40.10">
    <property type="entry name" value="Tetratricopeptide repeat domain"/>
    <property type="match status" value="3"/>
</dbReference>
<sequence>MNRFNWLSGLALALAITLSPSGAAWCQATGARAIALSHSQWQAGDMAKAKATIADALRGGVTADLAQAQAELLEADSQPEQAKEWYGKALRLTGDTDRKSALQLRLTLLESNQKNIQALAELAGRDGPGSKRQWAVLMSILGHESEAVGLLGKTPSALLGYRQRVQLSQWAINTGQAKVAQENSWKAVELAATKGDRKYAISLLDEAYELDRSQAQLLDRLSAKPWLSEDEQLLRTGLLRRLGRFDEAIVSFKDTREGTASAESRRQLLRLYADAGREDEMVAEYRRLIRAEPGELIWPEGLSQYLLEKHELAAVREVWNELIVSTTDPAKLLAAARIMGRFGLFDLASAAADKSIRINPAYRTDARMFQFEMYRAKGDSDEAGSALDDLDKALTADDKRRIELAYSFERIKQPKRAISVLEALDVRLPGGLGDDEKIRLAWLYDSSGLRDKALTLWKAMWDQAASASSRRIIEDRILALSAETGSLGDLVVDLESRLASGKASWKDVTLLIRIYTEAEDSAAAVETILEYFGRKPTSRTEQIASLAEQARVYRAIGQGKAFENVYRQLLVLDPDNRTDYLQSLILNRVESAVAAENDPQGNELRKWLDELRKSNPAGSAEFEAGVLVLAKMNDQAIETYRRALVDNPDHTDNYLLLADLLKKADRTEEAIAGLQYLVEYAVNDDGFMVGIDGILNMQPRDPEIIYWAQRRVLERLSVRGDKLYLYDLFAELAQEARDTEQYFRAMENSLPYAGERRSVLLRELMGAAGTTEVPENSQGELSRSVRYSRRLIALADELPPDVYLQTGRALLQSGDAVGAERAFGLVAEQDGESAAADIGDMFAAEGFSREAAAQYERALISDTGNLSTLAKLAEAIQGQGRLEDAHAQYLKAALMLLKAQPPKADSPAGSDVASLIATTTGSYFSQYRPLLASVIATRPIDTQSSFQEAEQAFESALSDAVADGGRTDLSVAHFPRLNATSRFARSLGLRTGNYVLVDRIEQKLLDTFQNDSSLQASISGERRAWGLSRSSSDADGPARNAEGSYSQRIARAMMRADQSQLLPLYQQWFLAMAPPSVIDEGSRGLIRSTPEIVLEARARLDGNQYRQFVRFVSDAIQAHPEYARDLLYSNFNWQSGSSILLDMEKIIGRQLLSESQVRGIIASSGLPQTQMDAMYLASRMSQDQQLEALQRQLKVDQRGLVNWNNVVVTLRATLSRPLGSADAARLDTVFKEGLGRTIVEKPANAGAALAALSQARLGDGIGSANFTLLASWDDYLVKTFPGQAYPGILKANALIDQGREHDALPLVLERALSLYKGDAAGLGRNAMEDYLREQAAWIYPKNSEAVIALAAGIDRREGSSEASAALQQVLRSLDPRAGAATLQASIRQKQPRVQKPVESSSQDHVAHAESLSPAPMCPLPSSDSTEMAEEQRERLLRLSDNRTLKRAIENLLSVGNGGQVEDAVIALRELTRRSLIWDRSLPPSAEFSMGEHWVQFEFPWLFGMKLGDATVVEHLAENGLPARELEAILNMVDPASMDIHWPLYVALAKAHVREQTLLQDVSERAQRIKEGASGVKELVLWIEELGRLAPEQAKEYLPLAEHKLEGASIESAYPHMLFGRLHASTGNYRQAYTDYQNAVLSLFSDKTVSTRSITVLEIAADARAHLDSGTRQEFFSSILKFYRPDGSPSRHRTYAKFVLSLLDIDPDSGVAQTALRSLIDEGSTFQREDVVRAARNLSRQGERTAALSLLKGMFERDLTGLENGVTNTAEVGSGGYADMLGVRSLSFGPASDRELLKPLFDTQDVPFQGEQAWLDELISSLQEWVVDGSIKRSTGVTAISLAKGRIALITHSESPCKSHPIKSSNNNLQEAPNES</sequence>
<keyword evidence="2" id="KW-0732">Signal</keyword>
<dbReference type="SUPFAM" id="SSF48452">
    <property type="entry name" value="TPR-like"/>
    <property type="match status" value="2"/>
</dbReference>
<evidence type="ECO:0008006" key="5">
    <source>
        <dbReference type="Google" id="ProtNLM"/>
    </source>
</evidence>
<organism evidence="3 4">
    <name type="scientific">Pseudoxanthomonas putridarboris</name>
    <dbReference type="NCBI Taxonomy" id="752605"/>
    <lineage>
        <taxon>Bacteria</taxon>
        <taxon>Pseudomonadati</taxon>
        <taxon>Pseudomonadota</taxon>
        <taxon>Gammaproteobacteria</taxon>
        <taxon>Lysobacterales</taxon>
        <taxon>Lysobacteraceae</taxon>
        <taxon>Pseudoxanthomonas</taxon>
    </lineage>
</organism>
<accession>A0ABU9IVN5</accession>
<protein>
    <recommendedName>
        <fullName evidence="5">Tetratricopeptide repeat-containing protein</fullName>
    </recommendedName>
</protein>
<dbReference type="Proteomes" id="UP001459204">
    <property type="component" value="Unassembled WGS sequence"/>
</dbReference>
<comment type="caution">
    <text evidence="3">The sequence shown here is derived from an EMBL/GenBank/DDBJ whole genome shotgun (WGS) entry which is preliminary data.</text>
</comment>
<proteinExistence type="predicted"/>
<feature type="chain" id="PRO_5045294511" description="Tetratricopeptide repeat-containing protein" evidence="2">
    <location>
        <begin position="24"/>
        <end position="1875"/>
    </location>
</feature>
<dbReference type="PANTHER" id="PTHR12558">
    <property type="entry name" value="CELL DIVISION CYCLE 16,23,27"/>
    <property type="match status" value="1"/>
</dbReference>
<name>A0ABU9IVN5_9GAMM</name>
<feature type="region of interest" description="Disordered" evidence="1">
    <location>
        <begin position="1381"/>
        <end position="1427"/>
    </location>
</feature>
<gene>
    <name evidence="3" type="ORF">AAD027_01500</name>
</gene>
<dbReference type="PANTHER" id="PTHR12558:SF13">
    <property type="entry name" value="CELL DIVISION CYCLE PROTEIN 27 HOMOLOG"/>
    <property type="match status" value="1"/>
</dbReference>
<feature type="region of interest" description="Disordered" evidence="1">
    <location>
        <begin position="1855"/>
        <end position="1875"/>
    </location>
</feature>
<dbReference type="RefSeq" id="WP_341724248.1">
    <property type="nucleotide sequence ID" value="NZ_JBBWWT010000001.1"/>
</dbReference>
<feature type="signal peptide" evidence="2">
    <location>
        <begin position="1"/>
        <end position="23"/>
    </location>
</feature>
<dbReference type="EMBL" id="JBBWWT010000001">
    <property type="protein sequence ID" value="MEL1263050.1"/>
    <property type="molecule type" value="Genomic_DNA"/>
</dbReference>
<keyword evidence="4" id="KW-1185">Reference proteome</keyword>
<evidence type="ECO:0000313" key="3">
    <source>
        <dbReference type="EMBL" id="MEL1263050.1"/>
    </source>
</evidence>
<reference evidence="3 4" key="1">
    <citation type="submission" date="2024-04" db="EMBL/GenBank/DDBJ databases">
        <title>Draft genome sequence of Pseudoxanthomonas putridarboris WD12.</title>
        <authorList>
            <person name="Oh J."/>
        </authorList>
    </citation>
    <scope>NUCLEOTIDE SEQUENCE [LARGE SCALE GENOMIC DNA]</scope>
    <source>
        <strain evidence="3 4">WD12</strain>
    </source>
</reference>
<evidence type="ECO:0000256" key="1">
    <source>
        <dbReference type="SAM" id="MobiDB-lite"/>
    </source>
</evidence>
<dbReference type="InterPro" id="IPR011990">
    <property type="entry name" value="TPR-like_helical_dom_sf"/>
</dbReference>